<dbReference type="EMBL" id="LS483452">
    <property type="protein sequence ID" value="SQH78131.1"/>
    <property type="molecule type" value="Genomic_DNA"/>
</dbReference>
<feature type="transmembrane region" description="Helical" evidence="6">
    <location>
        <begin position="50"/>
        <end position="71"/>
    </location>
</feature>
<dbReference type="AlphaFoldDB" id="A0A330M735"/>
<keyword evidence="4 6" id="KW-1133">Transmembrane helix</keyword>
<evidence type="ECO:0000256" key="5">
    <source>
        <dbReference type="ARBA" id="ARBA00023136"/>
    </source>
</evidence>
<evidence type="ECO:0000256" key="4">
    <source>
        <dbReference type="ARBA" id="ARBA00022989"/>
    </source>
</evidence>
<dbReference type="InterPro" id="IPR001123">
    <property type="entry name" value="LeuE-type"/>
</dbReference>
<reference evidence="8" key="1">
    <citation type="submission" date="2018-06" db="EMBL/GenBank/DDBJ databases">
        <authorList>
            <person name="Cea G.-C."/>
            <person name="William W."/>
        </authorList>
    </citation>
    <scope>NUCLEOTIDE SEQUENCE [LARGE SCALE GENOMIC DNA]</scope>
    <source>
        <strain evidence="8">DB21MT-2</strain>
    </source>
</reference>
<dbReference type="GO" id="GO:0005886">
    <property type="term" value="C:plasma membrane"/>
    <property type="evidence" value="ECO:0007669"/>
    <property type="project" value="UniProtKB-SubCell"/>
</dbReference>
<gene>
    <name evidence="7" type="ORF">SHEWBE_4171</name>
</gene>
<feature type="transmembrane region" description="Helical" evidence="6">
    <location>
        <begin position="122"/>
        <end position="144"/>
    </location>
</feature>
<sequence>MELSTILMFVIASLSINLIPGPDVVYIVSNTMKGKLKSGISASLGLGAGYLVHTLAAVFGLSALILSSAFLFSVVKYLGAAYLLYLGITSLINCYKGQSKLVANTDDTETQMTSVRNVFTQGVVVSVLNPKVAMFYLAFLPQFIDISSQSATKDLMILGLLFSVLATGCNLVYSFLGSILFSSPKAAKYSRGIEGGSGLILVGLSAKIALTDTQ</sequence>
<feature type="transmembrane region" description="Helical" evidence="6">
    <location>
        <begin position="6"/>
        <end position="29"/>
    </location>
</feature>
<keyword evidence="5 6" id="KW-0472">Membrane</keyword>
<keyword evidence="3 6" id="KW-0812">Transmembrane</keyword>
<dbReference type="Pfam" id="PF01810">
    <property type="entry name" value="LysE"/>
    <property type="match status" value="1"/>
</dbReference>
<evidence type="ECO:0000256" key="3">
    <source>
        <dbReference type="ARBA" id="ARBA00022692"/>
    </source>
</evidence>
<dbReference type="GO" id="GO:0015171">
    <property type="term" value="F:amino acid transmembrane transporter activity"/>
    <property type="evidence" value="ECO:0007669"/>
    <property type="project" value="TreeGrafter"/>
</dbReference>
<dbReference type="KEGG" id="sbk:SHEWBE_4171"/>
<feature type="transmembrane region" description="Helical" evidence="6">
    <location>
        <begin position="156"/>
        <end position="181"/>
    </location>
</feature>
<keyword evidence="2" id="KW-1003">Cell membrane</keyword>
<dbReference type="PIRSF" id="PIRSF006324">
    <property type="entry name" value="LeuE"/>
    <property type="match status" value="1"/>
</dbReference>
<proteinExistence type="predicted"/>
<dbReference type="RefSeq" id="WP_112353770.1">
    <property type="nucleotide sequence ID" value="NZ_JADDKM010000001.1"/>
</dbReference>
<evidence type="ECO:0000313" key="7">
    <source>
        <dbReference type="EMBL" id="SQH78131.1"/>
    </source>
</evidence>
<evidence type="ECO:0000256" key="6">
    <source>
        <dbReference type="SAM" id="Phobius"/>
    </source>
</evidence>
<evidence type="ECO:0000256" key="1">
    <source>
        <dbReference type="ARBA" id="ARBA00004651"/>
    </source>
</evidence>
<dbReference type="PANTHER" id="PTHR30086">
    <property type="entry name" value="ARGININE EXPORTER PROTEIN ARGO"/>
    <property type="match status" value="1"/>
</dbReference>
<protein>
    <submittedName>
        <fullName evidence="7">Transporter, LysE family</fullName>
    </submittedName>
</protein>
<organism evidence="7 8">
    <name type="scientific">Shewanella benthica</name>
    <dbReference type="NCBI Taxonomy" id="43661"/>
    <lineage>
        <taxon>Bacteria</taxon>
        <taxon>Pseudomonadati</taxon>
        <taxon>Pseudomonadota</taxon>
        <taxon>Gammaproteobacteria</taxon>
        <taxon>Alteromonadales</taxon>
        <taxon>Shewanellaceae</taxon>
        <taxon>Shewanella</taxon>
    </lineage>
</organism>
<accession>A0A330M735</accession>
<name>A0A330M735_9GAMM</name>
<dbReference type="OrthoDB" id="9804822at2"/>
<comment type="subcellular location">
    <subcellularLocation>
        <location evidence="1">Cell membrane</location>
        <topology evidence="1">Multi-pass membrane protein</topology>
    </subcellularLocation>
</comment>
<dbReference type="PANTHER" id="PTHR30086:SF20">
    <property type="entry name" value="ARGININE EXPORTER PROTEIN ARGO-RELATED"/>
    <property type="match status" value="1"/>
</dbReference>
<evidence type="ECO:0000313" key="8">
    <source>
        <dbReference type="Proteomes" id="UP000250123"/>
    </source>
</evidence>
<evidence type="ECO:0000256" key="2">
    <source>
        <dbReference type="ARBA" id="ARBA00022475"/>
    </source>
</evidence>
<dbReference type="Proteomes" id="UP000250123">
    <property type="component" value="Chromosome SHEWBE"/>
</dbReference>